<evidence type="ECO:0000313" key="1">
    <source>
        <dbReference type="EMBL" id="OGY69522.1"/>
    </source>
</evidence>
<reference evidence="1 2" key="1">
    <citation type="journal article" date="2016" name="Nat. Commun.">
        <title>Thousands of microbial genomes shed light on interconnected biogeochemical processes in an aquifer system.</title>
        <authorList>
            <person name="Anantharaman K."/>
            <person name="Brown C.T."/>
            <person name="Hug L.A."/>
            <person name="Sharon I."/>
            <person name="Castelle C.J."/>
            <person name="Probst A.J."/>
            <person name="Thomas B.C."/>
            <person name="Singh A."/>
            <person name="Wilkins M.J."/>
            <person name="Karaoz U."/>
            <person name="Brodie E.L."/>
            <person name="Williams K.H."/>
            <person name="Hubbard S.S."/>
            <person name="Banfield J.F."/>
        </authorList>
    </citation>
    <scope>NUCLEOTIDE SEQUENCE [LARGE SCALE GENOMIC DNA]</scope>
</reference>
<comment type="caution">
    <text evidence="1">The sequence shown here is derived from an EMBL/GenBank/DDBJ whole genome shotgun (WGS) entry which is preliminary data.</text>
</comment>
<evidence type="ECO:0008006" key="3">
    <source>
        <dbReference type="Google" id="ProtNLM"/>
    </source>
</evidence>
<dbReference type="Proteomes" id="UP000176611">
    <property type="component" value="Unassembled WGS sequence"/>
</dbReference>
<dbReference type="EMBL" id="MHJO01000010">
    <property type="protein sequence ID" value="OGY69522.1"/>
    <property type="molecule type" value="Genomic_DNA"/>
</dbReference>
<protein>
    <recommendedName>
        <fullName evidence="3">Peptidoglycan binding-like domain-containing protein</fullName>
    </recommendedName>
</protein>
<dbReference type="Gene3D" id="1.10.101.10">
    <property type="entry name" value="PGBD-like superfamily/PGBD"/>
    <property type="match status" value="1"/>
</dbReference>
<dbReference type="InterPro" id="IPR036366">
    <property type="entry name" value="PGBDSf"/>
</dbReference>
<accession>A0A1G1ZY85</accession>
<dbReference type="SUPFAM" id="SSF47090">
    <property type="entry name" value="PGBD-like"/>
    <property type="match status" value="1"/>
</dbReference>
<dbReference type="InterPro" id="IPR036365">
    <property type="entry name" value="PGBD-like_sf"/>
</dbReference>
<dbReference type="AlphaFoldDB" id="A0A1G1ZY85"/>
<evidence type="ECO:0000313" key="2">
    <source>
        <dbReference type="Proteomes" id="UP000176611"/>
    </source>
</evidence>
<organism evidence="1 2">
    <name type="scientific">Candidatus Harrisonbacteria bacterium RIFOXYD1_FULL_40_9</name>
    <dbReference type="NCBI Taxonomy" id="1798412"/>
    <lineage>
        <taxon>Bacteria</taxon>
        <taxon>Candidatus Harrisoniibacteriota</taxon>
    </lineage>
</organism>
<sequence>MPFSARALIIDDFERQSIRIADETRTNPERRLLWNLYENSKEDSDRGEEDIASTDSYNGSSSLRVRVEKGNAYLQFLPRTRDAWHFMREYIENPREWKINTYNRMRFWIKVPEGISKADGGRANMHVGTYIRSSSGDKDSAESGGDHFYHYYNIPYTGEWHQIIVDPHPNHRRGAEGGLDEGVLEYPTGERGMNYFDLLTRFYVDMRHELPRVPADFYFDHFEIYKEKERDNIEQVYSVHGTYVPSRNEIIVGWMRNKDDNEILHEVRYAFFDIHNGGWNNAIPHGAVKARGAQGWNAMEWSTRTIDLRNHDAVYVAIKPENSNLFRQIKILLRDKENSLVGSFVESPLITQSLAFGTSNDDVSLLQRFLMQRSYLHIPQETGYFGILTMLVVEQYQCDRGIVCGGDARTTGFGVVGPRTRKSVNNEL</sequence>
<proteinExistence type="predicted"/>
<name>A0A1G1ZY85_9BACT</name>
<gene>
    <name evidence="1" type="ORF">A2586_00390</name>
</gene>